<gene>
    <name evidence="1" type="ORF">MNBD_GAMMA12-3128</name>
</gene>
<accession>A0A3B0YVC9</accession>
<name>A0A3B0YVC9_9ZZZZ</name>
<proteinExistence type="predicted"/>
<organism evidence="1">
    <name type="scientific">hydrothermal vent metagenome</name>
    <dbReference type="NCBI Taxonomy" id="652676"/>
    <lineage>
        <taxon>unclassified sequences</taxon>
        <taxon>metagenomes</taxon>
        <taxon>ecological metagenomes</taxon>
    </lineage>
</organism>
<sequence>MSDKNKSPHSPLVRYLRVTDHDALELVFVEIPDLAPSEVLFIEKILNDWTEEQAIANLLFYPSLIPKSIRFDIICKALTSDNAPYYVLAATVGLQLLKASDWTAEQRDKIGERLILIASQNVEIIAARASITVWEYLDGLGDVQLLGVYPVATSTANRNIMAYVLTRYADYSKKEFKQALKKMAIKWHIRRKFVKRFKRCLRGKRSGKAVFMQAPEYIDIPSLTDVDQRVFVQASQE</sequence>
<dbReference type="EMBL" id="UOFL01000183">
    <property type="protein sequence ID" value="VAW79833.1"/>
    <property type="molecule type" value="Genomic_DNA"/>
</dbReference>
<evidence type="ECO:0000313" key="1">
    <source>
        <dbReference type="EMBL" id="VAW79833.1"/>
    </source>
</evidence>
<protein>
    <submittedName>
        <fullName evidence="1">Uncharacterized protein</fullName>
    </submittedName>
</protein>
<reference evidence="1" key="1">
    <citation type="submission" date="2018-06" db="EMBL/GenBank/DDBJ databases">
        <authorList>
            <person name="Zhirakovskaya E."/>
        </authorList>
    </citation>
    <scope>NUCLEOTIDE SEQUENCE</scope>
</reference>
<dbReference type="AlphaFoldDB" id="A0A3B0YVC9"/>